<dbReference type="GO" id="GO:0033499">
    <property type="term" value="P:galactose catabolic process via UDP-galactose, Leloir pathway"/>
    <property type="evidence" value="ECO:0007669"/>
    <property type="project" value="TreeGrafter"/>
</dbReference>
<dbReference type="InterPro" id="IPR036291">
    <property type="entry name" value="NAD(P)-bd_dom_sf"/>
</dbReference>
<evidence type="ECO:0000256" key="7">
    <source>
        <dbReference type="ARBA" id="ARBA00023027"/>
    </source>
</evidence>
<dbReference type="Gene3D" id="3.40.50.720">
    <property type="entry name" value="NAD(P)-binding Rossmann-like Domain"/>
    <property type="match status" value="1"/>
</dbReference>
<evidence type="ECO:0000256" key="9">
    <source>
        <dbReference type="ARBA" id="ARBA00023277"/>
    </source>
</evidence>
<dbReference type="RefSeq" id="WP_097278446.1">
    <property type="nucleotide sequence ID" value="NZ_OCNJ01000003.1"/>
</dbReference>
<comment type="subunit">
    <text evidence="10">Homodimer.</text>
</comment>
<dbReference type="Pfam" id="PF01370">
    <property type="entry name" value="Epimerase"/>
    <property type="match status" value="1"/>
</dbReference>
<protein>
    <recommendedName>
        <fullName evidence="6 10">UDP-glucose 4-epimerase</fullName>
        <ecNumber evidence="5 10">5.1.3.2</ecNumber>
    </recommendedName>
</protein>
<dbReference type="CDD" id="cd05247">
    <property type="entry name" value="UDP_G4E_1_SDR_e"/>
    <property type="match status" value="1"/>
</dbReference>
<comment type="pathway">
    <text evidence="3 10">Carbohydrate metabolism; galactose metabolism.</text>
</comment>
<dbReference type="AlphaFoldDB" id="A0A286GEL6"/>
<dbReference type="InterPro" id="IPR005886">
    <property type="entry name" value="UDP_G4E"/>
</dbReference>
<evidence type="ECO:0000256" key="6">
    <source>
        <dbReference type="ARBA" id="ARBA00018569"/>
    </source>
</evidence>
<dbReference type="Gene3D" id="3.90.25.10">
    <property type="entry name" value="UDP-galactose 4-epimerase, domain 1"/>
    <property type="match status" value="1"/>
</dbReference>
<evidence type="ECO:0000256" key="5">
    <source>
        <dbReference type="ARBA" id="ARBA00013189"/>
    </source>
</evidence>
<sequence length="343" mass="36191">MVPVLVTGGAGFVGSHTCKALAAAGFLPVVYDDLSNGSAAAVRWGPLVVGDILDGARLRAALASWRPAAVMHFAAFIEAGESVRRPLDFYRNNVAGAVAVAEAMVASGVGHLVFSSTAAVYGEPRQVPIPERHLLRPTSPYGRSKLMVEEILRDAVAAHGLQLAVLRYFNAAGADPEGELGEGHDPETHLVPLAVRTALGLRGPLVLYGTDYPTPDGTCVRDYVHVSDLAAAHVLILRRLLLEDGRDPGAVPTYNVGTGRGHSVREVVATVAAVTGRRVAVREAPRRPGDPAVLVAAADRLRDDLGWRPQWPALVDQVRHCLQWTAGRAAVALPAAVSDGRAP</sequence>
<dbReference type="GO" id="GO:0003978">
    <property type="term" value="F:UDP-glucose 4-epimerase activity"/>
    <property type="evidence" value="ECO:0007669"/>
    <property type="project" value="UniProtKB-UniRule"/>
</dbReference>
<proteinExistence type="inferred from homology"/>
<keyword evidence="8 10" id="KW-0413">Isomerase</keyword>
<gene>
    <name evidence="12" type="ORF">SAMN05421508_10375</name>
</gene>
<dbReference type="InterPro" id="IPR001509">
    <property type="entry name" value="Epimerase_deHydtase"/>
</dbReference>
<dbReference type="EMBL" id="OCNJ01000003">
    <property type="protein sequence ID" value="SOD93454.1"/>
    <property type="molecule type" value="Genomic_DNA"/>
</dbReference>
<organism evidence="12 13">
    <name type="scientific">Caenispirillum bisanense</name>
    <dbReference type="NCBI Taxonomy" id="414052"/>
    <lineage>
        <taxon>Bacteria</taxon>
        <taxon>Pseudomonadati</taxon>
        <taxon>Pseudomonadota</taxon>
        <taxon>Alphaproteobacteria</taxon>
        <taxon>Rhodospirillales</taxon>
        <taxon>Novispirillaceae</taxon>
        <taxon>Caenispirillum</taxon>
    </lineage>
</organism>
<comment type="similarity">
    <text evidence="4 10">Belongs to the NAD(P)-dependent epimerase/dehydratase family.</text>
</comment>
<accession>A0A286GEL6</accession>
<dbReference type="PANTHER" id="PTHR43725">
    <property type="entry name" value="UDP-GLUCOSE 4-EPIMERASE"/>
    <property type="match status" value="1"/>
</dbReference>
<keyword evidence="13" id="KW-1185">Reference proteome</keyword>
<dbReference type="UniPathway" id="UPA00214"/>
<name>A0A286GEL6_9PROT</name>
<dbReference type="SUPFAM" id="SSF51735">
    <property type="entry name" value="NAD(P)-binding Rossmann-fold domains"/>
    <property type="match status" value="1"/>
</dbReference>
<evidence type="ECO:0000313" key="12">
    <source>
        <dbReference type="EMBL" id="SOD93454.1"/>
    </source>
</evidence>
<dbReference type="NCBIfam" id="TIGR01179">
    <property type="entry name" value="galE"/>
    <property type="match status" value="1"/>
</dbReference>
<keyword evidence="9 10" id="KW-0119">Carbohydrate metabolism</keyword>
<dbReference type="PANTHER" id="PTHR43725:SF53">
    <property type="entry name" value="UDP-ARABINOSE 4-EPIMERASE 1"/>
    <property type="match status" value="1"/>
</dbReference>
<evidence type="ECO:0000259" key="11">
    <source>
        <dbReference type="Pfam" id="PF01370"/>
    </source>
</evidence>
<dbReference type="OrthoDB" id="9801785at2"/>
<evidence type="ECO:0000313" key="13">
    <source>
        <dbReference type="Proteomes" id="UP000219621"/>
    </source>
</evidence>
<evidence type="ECO:0000256" key="2">
    <source>
        <dbReference type="ARBA" id="ARBA00001911"/>
    </source>
</evidence>
<keyword evidence="7 10" id="KW-0520">NAD</keyword>
<dbReference type="EC" id="5.1.3.2" evidence="5 10"/>
<dbReference type="Proteomes" id="UP000219621">
    <property type="component" value="Unassembled WGS sequence"/>
</dbReference>
<evidence type="ECO:0000256" key="8">
    <source>
        <dbReference type="ARBA" id="ARBA00023235"/>
    </source>
</evidence>
<feature type="domain" description="NAD-dependent epimerase/dehydratase" evidence="11">
    <location>
        <begin position="4"/>
        <end position="240"/>
    </location>
</feature>
<comment type="catalytic activity">
    <reaction evidence="1 10">
        <text>UDP-alpha-D-glucose = UDP-alpha-D-galactose</text>
        <dbReference type="Rhea" id="RHEA:22168"/>
        <dbReference type="ChEBI" id="CHEBI:58885"/>
        <dbReference type="ChEBI" id="CHEBI:66914"/>
        <dbReference type="EC" id="5.1.3.2"/>
    </reaction>
</comment>
<evidence type="ECO:0000256" key="10">
    <source>
        <dbReference type="RuleBase" id="RU366046"/>
    </source>
</evidence>
<evidence type="ECO:0000256" key="3">
    <source>
        <dbReference type="ARBA" id="ARBA00004947"/>
    </source>
</evidence>
<evidence type="ECO:0000256" key="4">
    <source>
        <dbReference type="ARBA" id="ARBA00007637"/>
    </source>
</evidence>
<evidence type="ECO:0000256" key="1">
    <source>
        <dbReference type="ARBA" id="ARBA00000083"/>
    </source>
</evidence>
<reference evidence="12 13" key="1">
    <citation type="submission" date="2017-09" db="EMBL/GenBank/DDBJ databases">
        <authorList>
            <person name="Ehlers B."/>
            <person name="Leendertz F.H."/>
        </authorList>
    </citation>
    <scope>NUCLEOTIDE SEQUENCE [LARGE SCALE GENOMIC DNA]</scope>
    <source>
        <strain evidence="12 13">USBA 140</strain>
    </source>
</reference>
<comment type="cofactor">
    <cofactor evidence="2 10">
        <name>NAD(+)</name>
        <dbReference type="ChEBI" id="CHEBI:57540"/>
    </cofactor>
</comment>